<protein>
    <submittedName>
        <fullName evidence="1">Phage tail protein</fullName>
    </submittedName>
</protein>
<dbReference type="RefSeq" id="WP_214382238.1">
    <property type="nucleotide sequence ID" value="NZ_CP075566.1"/>
</dbReference>
<dbReference type="EMBL" id="CP075566">
    <property type="protein sequence ID" value="QVW25367.1"/>
    <property type="molecule type" value="Genomic_DNA"/>
</dbReference>
<gene>
    <name evidence="1" type="ORF">KJF94_07275</name>
</gene>
<name>A0ABX8F076_9PSED</name>
<dbReference type="Pfam" id="PF05939">
    <property type="entry name" value="Phage_min_tail"/>
    <property type="match status" value="1"/>
</dbReference>
<proteinExistence type="predicted"/>
<dbReference type="InterPro" id="IPR010265">
    <property type="entry name" value="Phage_lambda_TipM"/>
</dbReference>
<evidence type="ECO:0000313" key="1">
    <source>
        <dbReference type="EMBL" id="QVW25367.1"/>
    </source>
</evidence>
<sequence>MATETFTWVPNKEPAGTVTFRTKSAKFGDGYEQTTEDGINNKTQSWPLTFSGPKARIKEIAAFLDRQRGATPFYWTEPLGDTALFKCAEYQPRHAGGDVYMLTATFEQAFHP</sequence>
<reference evidence="1 2" key="1">
    <citation type="submission" date="2021-05" db="EMBL/GenBank/DDBJ databases">
        <title>Complete genome of the cytokinin-producing biocontrol strain Pseudomonas fluorescens G20-18.</title>
        <authorList>
            <person name="Nielsen T.K."/>
            <person name="Mekureyaw M.F."/>
            <person name="Hansen L.H."/>
            <person name="Nicolaisen M.H."/>
            <person name="Roitsch T.G."/>
            <person name="Hennessy R.C."/>
        </authorList>
    </citation>
    <scope>NUCLEOTIDE SEQUENCE [LARGE SCALE GENOMIC DNA]</scope>
    <source>
        <strain evidence="1 2">G20-18</strain>
    </source>
</reference>
<accession>A0ABX8F076</accession>
<dbReference type="Proteomes" id="UP000681155">
    <property type="component" value="Chromosome"/>
</dbReference>
<keyword evidence="2" id="KW-1185">Reference proteome</keyword>
<evidence type="ECO:0000313" key="2">
    <source>
        <dbReference type="Proteomes" id="UP000681155"/>
    </source>
</evidence>
<organism evidence="1 2">
    <name type="scientific">Pseudomonas hormoni</name>
    <dbReference type="NCBI Taxonomy" id="3093767"/>
    <lineage>
        <taxon>Bacteria</taxon>
        <taxon>Pseudomonadati</taxon>
        <taxon>Pseudomonadota</taxon>
        <taxon>Gammaproteobacteria</taxon>
        <taxon>Pseudomonadales</taxon>
        <taxon>Pseudomonadaceae</taxon>
        <taxon>Pseudomonas</taxon>
    </lineage>
</organism>